<dbReference type="OrthoDB" id="8904098at2759"/>
<proteinExistence type="inferred from homology"/>
<accession>K3XRT0</accession>
<evidence type="ECO:0000313" key="7">
    <source>
        <dbReference type="EMBL" id="RCV28333.1"/>
    </source>
</evidence>
<dbReference type="STRING" id="4555.K3XRT0"/>
<keyword evidence="5 6" id="KW-0472">Membrane</keyword>
<dbReference type="InterPro" id="IPR036259">
    <property type="entry name" value="MFS_trans_sf"/>
</dbReference>
<dbReference type="PANTHER" id="PTHR11654">
    <property type="entry name" value="OLIGOPEPTIDE TRANSPORTER-RELATED"/>
    <property type="match status" value="1"/>
</dbReference>
<keyword evidence="4 6" id="KW-1133">Transmembrane helix</keyword>
<dbReference type="GO" id="GO:0022857">
    <property type="term" value="F:transmembrane transporter activity"/>
    <property type="evidence" value="ECO:0007669"/>
    <property type="project" value="InterPro"/>
</dbReference>
<dbReference type="eggNOG" id="KOG1237">
    <property type="taxonomic scope" value="Eukaryota"/>
</dbReference>
<evidence type="ECO:0000313" key="8">
    <source>
        <dbReference type="EnsemblPlants" id="KQL07926"/>
    </source>
</evidence>
<evidence type="ECO:0000256" key="6">
    <source>
        <dbReference type="SAM" id="Phobius"/>
    </source>
</evidence>
<reference evidence="7" key="2">
    <citation type="submission" date="2015-07" db="EMBL/GenBank/DDBJ databases">
        <authorList>
            <person name="Noorani M."/>
        </authorList>
    </citation>
    <scope>NUCLEOTIDE SEQUENCE</scope>
    <source>
        <strain evidence="7">Yugu1</strain>
    </source>
</reference>
<protein>
    <submittedName>
        <fullName evidence="7 8">Uncharacterized protein</fullName>
    </submittedName>
</protein>
<dbReference type="GO" id="GO:0016020">
    <property type="term" value="C:membrane"/>
    <property type="evidence" value="ECO:0007669"/>
    <property type="project" value="UniProtKB-SubCell"/>
</dbReference>
<gene>
    <name evidence="7" type="ORF">SETIT_5G397200v2</name>
</gene>
<feature type="transmembrane region" description="Helical" evidence="6">
    <location>
        <begin position="97"/>
        <end position="118"/>
    </location>
</feature>
<evidence type="ECO:0000256" key="4">
    <source>
        <dbReference type="ARBA" id="ARBA00022989"/>
    </source>
</evidence>
<evidence type="ECO:0000313" key="9">
    <source>
        <dbReference type="Proteomes" id="UP000004995"/>
    </source>
</evidence>
<dbReference type="EnsemblPlants" id="KQL07926">
    <property type="protein sequence ID" value="KQL07926"/>
    <property type="gene ID" value="SETIT_004626mg"/>
</dbReference>
<organism evidence="8 9">
    <name type="scientific">Setaria italica</name>
    <name type="common">Foxtail millet</name>
    <name type="synonym">Panicum italicum</name>
    <dbReference type="NCBI Taxonomy" id="4555"/>
    <lineage>
        <taxon>Eukaryota</taxon>
        <taxon>Viridiplantae</taxon>
        <taxon>Streptophyta</taxon>
        <taxon>Embryophyta</taxon>
        <taxon>Tracheophyta</taxon>
        <taxon>Spermatophyta</taxon>
        <taxon>Magnoliopsida</taxon>
        <taxon>Liliopsida</taxon>
        <taxon>Poales</taxon>
        <taxon>Poaceae</taxon>
        <taxon>PACMAD clade</taxon>
        <taxon>Panicoideae</taxon>
        <taxon>Panicodae</taxon>
        <taxon>Paniceae</taxon>
        <taxon>Cenchrinae</taxon>
        <taxon>Setaria</taxon>
    </lineage>
</organism>
<dbReference type="EMBL" id="CM003532">
    <property type="protein sequence ID" value="RCV28333.1"/>
    <property type="molecule type" value="Genomic_DNA"/>
</dbReference>
<feature type="transmembrane region" description="Helical" evidence="6">
    <location>
        <begin position="200"/>
        <end position="218"/>
    </location>
</feature>
<dbReference type="HOGENOM" id="CLU_1236838_0_0_1"/>
<dbReference type="Proteomes" id="UP000004995">
    <property type="component" value="Unassembled WGS sequence"/>
</dbReference>
<evidence type="ECO:0000256" key="1">
    <source>
        <dbReference type="ARBA" id="ARBA00004141"/>
    </source>
</evidence>
<dbReference type="InterPro" id="IPR000109">
    <property type="entry name" value="POT_fam"/>
</dbReference>
<reference evidence="8" key="3">
    <citation type="submission" date="2018-08" db="UniProtKB">
        <authorList>
            <consortium name="EnsemblPlants"/>
        </authorList>
    </citation>
    <scope>IDENTIFICATION</scope>
    <source>
        <strain evidence="8">Yugu1</strain>
    </source>
</reference>
<evidence type="ECO:0000256" key="5">
    <source>
        <dbReference type="ARBA" id="ARBA00023136"/>
    </source>
</evidence>
<comment type="similarity">
    <text evidence="2">Belongs to the major facilitator superfamily. Proton-dependent oligopeptide transporter (POT/PTR) (TC 2.A.17) family.</text>
</comment>
<dbReference type="EMBL" id="AGNK02003390">
    <property type="status" value="NOT_ANNOTATED_CDS"/>
    <property type="molecule type" value="Genomic_DNA"/>
</dbReference>
<keyword evidence="3 6" id="KW-0812">Transmembrane</keyword>
<reference evidence="7 9" key="1">
    <citation type="journal article" date="2012" name="Nat. Biotechnol.">
        <title>Reference genome sequence of the model plant Setaria.</title>
        <authorList>
            <person name="Bennetzen J.L."/>
            <person name="Schmutz J."/>
            <person name="Wang H."/>
            <person name="Percifield R."/>
            <person name="Hawkins J."/>
            <person name="Pontaroli A.C."/>
            <person name="Estep M."/>
            <person name="Feng L."/>
            <person name="Vaughn J.N."/>
            <person name="Grimwood J."/>
            <person name="Jenkins J."/>
            <person name="Barry K."/>
            <person name="Lindquist E."/>
            <person name="Hellsten U."/>
            <person name="Deshpande S."/>
            <person name="Wang X."/>
            <person name="Wu X."/>
            <person name="Mitros T."/>
            <person name="Triplett J."/>
            <person name="Yang X."/>
            <person name="Ye C.Y."/>
            <person name="Mauro-Herrera M."/>
            <person name="Wang L."/>
            <person name="Li P."/>
            <person name="Sharma M."/>
            <person name="Sharma R."/>
            <person name="Ronald P.C."/>
            <person name="Panaud O."/>
            <person name="Kellogg E.A."/>
            <person name="Brutnell T.P."/>
            <person name="Doust A.N."/>
            <person name="Tuskan G.A."/>
            <person name="Rokhsar D."/>
            <person name="Devos K.M."/>
        </authorList>
    </citation>
    <scope>NUCLEOTIDE SEQUENCE [LARGE SCALE GENOMIC DNA]</scope>
    <source>
        <strain evidence="9">cv. Yugu1</strain>
        <strain evidence="7">Yugu1</strain>
    </source>
</reference>
<dbReference type="AlphaFoldDB" id="K3XRT0"/>
<comment type="subcellular location">
    <subcellularLocation>
        <location evidence="1">Membrane</location>
        <topology evidence="1">Multi-pass membrane protein</topology>
    </subcellularLocation>
</comment>
<dbReference type="Gene3D" id="1.20.1250.20">
    <property type="entry name" value="MFS general substrate transporter like domains"/>
    <property type="match status" value="1"/>
</dbReference>
<sequence length="224" mass="24775">MAGVEAEIKDISKKLDIILDMIDGVNKWCLTVDTTVDELSRVVGKLTSHVEALEQSNAQLHPPKVPMREEEGWASGHRIKTSYQGSADRALVPNHSLVKGIGIGLAISIIMVVVAALVETRRLKIARDYGLLDEPEAVIPVGILWVAPQYILVGLSDSFAVVGLQEFFYGQVPDSLRSMCLEHSRRSWFSNNLNRAHLDYFYWSLALLSAFALAAYVYCAQVCA</sequence>
<evidence type="ECO:0000256" key="3">
    <source>
        <dbReference type="ARBA" id="ARBA00022692"/>
    </source>
</evidence>
<keyword evidence="9" id="KW-1185">Reference proteome</keyword>
<name>K3XRT0_SETIT</name>
<dbReference type="Gramene" id="KQL07926">
    <property type="protein sequence ID" value="KQL07926"/>
    <property type="gene ID" value="SETIT_004626mg"/>
</dbReference>
<evidence type="ECO:0000256" key="2">
    <source>
        <dbReference type="ARBA" id="ARBA00005982"/>
    </source>
</evidence>
<dbReference type="Pfam" id="PF00854">
    <property type="entry name" value="PTR2"/>
    <property type="match status" value="1"/>
</dbReference>